<dbReference type="AlphaFoldDB" id="A0A1Y2DXD5"/>
<name>A0A1Y2DXD5_9PEZI</name>
<dbReference type="PROSITE" id="PS51462">
    <property type="entry name" value="NUDIX"/>
    <property type="match status" value="1"/>
</dbReference>
<dbReference type="Pfam" id="PF00293">
    <property type="entry name" value="NUDIX"/>
    <property type="match status" value="1"/>
</dbReference>
<protein>
    <recommendedName>
        <fullName evidence="1">Nudix hydrolase domain-containing protein</fullName>
    </recommendedName>
</protein>
<reference evidence="2 3" key="1">
    <citation type="submission" date="2016-07" db="EMBL/GenBank/DDBJ databases">
        <title>Pervasive Adenine N6-methylation of Active Genes in Fungi.</title>
        <authorList>
            <consortium name="DOE Joint Genome Institute"/>
            <person name="Mondo S.J."/>
            <person name="Dannebaum R.O."/>
            <person name="Kuo R.C."/>
            <person name="Labutti K."/>
            <person name="Haridas S."/>
            <person name="Kuo A."/>
            <person name="Salamov A."/>
            <person name="Ahrendt S.R."/>
            <person name="Lipzen A."/>
            <person name="Sullivan W."/>
            <person name="Andreopoulos W.B."/>
            <person name="Clum A."/>
            <person name="Lindquist E."/>
            <person name="Daum C."/>
            <person name="Ramamoorthy G.K."/>
            <person name="Gryganskyi A."/>
            <person name="Culley D."/>
            <person name="Magnuson J.K."/>
            <person name="James T.Y."/>
            <person name="O'Malley M.A."/>
            <person name="Stajich J.E."/>
            <person name="Spatafora J.W."/>
            <person name="Visel A."/>
            <person name="Grigoriev I.V."/>
        </authorList>
    </citation>
    <scope>NUCLEOTIDE SEQUENCE [LARGE SCALE GENOMIC DNA]</scope>
    <source>
        <strain evidence="2 3">CBS 129021</strain>
    </source>
</reference>
<dbReference type="OrthoDB" id="276276at2759"/>
<evidence type="ECO:0000259" key="1">
    <source>
        <dbReference type="PROSITE" id="PS51462"/>
    </source>
</evidence>
<dbReference type="SUPFAM" id="SSF55811">
    <property type="entry name" value="Nudix"/>
    <property type="match status" value="1"/>
</dbReference>
<feature type="domain" description="Nudix hydrolase" evidence="1">
    <location>
        <begin position="32"/>
        <end position="181"/>
    </location>
</feature>
<dbReference type="RefSeq" id="XP_040714942.1">
    <property type="nucleotide sequence ID" value="XM_040858438.1"/>
</dbReference>
<organism evidence="2 3">
    <name type="scientific">Pseudomassariella vexata</name>
    <dbReference type="NCBI Taxonomy" id="1141098"/>
    <lineage>
        <taxon>Eukaryota</taxon>
        <taxon>Fungi</taxon>
        <taxon>Dikarya</taxon>
        <taxon>Ascomycota</taxon>
        <taxon>Pezizomycotina</taxon>
        <taxon>Sordariomycetes</taxon>
        <taxon>Xylariomycetidae</taxon>
        <taxon>Amphisphaeriales</taxon>
        <taxon>Pseudomassariaceae</taxon>
        <taxon>Pseudomassariella</taxon>
    </lineage>
</organism>
<dbReference type="EMBL" id="MCFJ01000008">
    <property type="protein sequence ID" value="ORY63285.1"/>
    <property type="molecule type" value="Genomic_DNA"/>
</dbReference>
<accession>A0A1Y2DXD5</accession>
<sequence>MGPTLTATQKSVLAMSKSQYLSLIQPTHPADSLRVGAAIFRMDLRSSRPTILLLKWSDLMALGPGTFEPPSGRVDDGDWSISDALARAVRKQTGLKVFRVLGMLSEIRQTTEHVWLGPDGTESSVTHETVQLNWTVLVENSDEIVVECQEQDQESVWASWNMLEMLSLTAETRALAKEALEWAGRCLY</sequence>
<evidence type="ECO:0000313" key="2">
    <source>
        <dbReference type="EMBL" id="ORY63285.1"/>
    </source>
</evidence>
<dbReference type="GeneID" id="63774650"/>
<keyword evidence="3" id="KW-1185">Reference proteome</keyword>
<dbReference type="CDD" id="cd02883">
    <property type="entry name" value="NUDIX_Hydrolase"/>
    <property type="match status" value="1"/>
</dbReference>
<dbReference type="Gene3D" id="3.90.79.10">
    <property type="entry name" value="Nucleoside Triphosphate Pyrophosphohydrolase"/>
    <property type="match status" value="1"/>
</dbReference>
<dbReference type="InterPro" id="IPR015797">
    <property type="entry name" value="NUDIX_hydrolase-like_dom_sf"/>
</dbReference>
<dbReference type="InterPro" id="IPR000086">
    <property type="entry name" value="NUDIX_hydrolase_dom"/>
</dbReference>
<dbReference type="InParanoid" id="A0A1Y2DXD5"/>
<dbReference type="STRING" id="1141098.A0A1Y2DXD5"/>
<comment type="caution">
    <text evidence="2">The sequence shown here is derived from an EMBL/GenBank/DDBJ whole genome shotgun (WGS) entry which is preliminary data.</text>
</comment>
<gene>
    <name evidence="2" type="ORF">BCR38DRAFT_410225</name>
</gene>
<proteinExistence type="predicted"/>
<dbReference type="Proteomes" id="UP000193689">
    <property type="component" value="Unassembled WGS sequence"/>
</dbReference>
<evidence type="ECO:0000313" key="3">
    <source>
        <dbReference type="Proteomes" id="UP000193689"/>
    </source>
</evidence>